<evidence type="ECO:0000256" key="7">
    <source>
        <dbReference type="ARBA" id="ARBA00022553"/>
    </source>
</evidence>
<dbReference type="SUPFAM" id="SSF53738">
    <property type="entry name" value="Phosphoglucomutase, first 3 domains"/>
    <property type="match status" value="3"/>
</dbReference>
<dbReference type="PANTHER" id="PTHR45745:SF1">
    <property type="entry name" value="PHOSPHOGLUCOMUTASE 2B-RELATED"/>
    <property type="match status" value="1"/>
</dbReference>
<comment type="catalytic activity">
    <reaction evidence="1">
        <text>alpha-D-glucose 1-phosphate = alpha-D-glucose 6-phosphate</text>
        <dbReference type="Rhea" id="RHEA:23536"/>
        <dbReference type="ChEBI" id="CHEBI:58225"/>
        <dbReference type="ChEBI" id="CHEBI:58601"/>
        <dbReference type="EC" id="5.4.2.2"/>
    </reaction>
</comment>
<dbReference type="CDD" id="cd05799">
    <property type="entry name" value="PGM2"/>
    <property type="match status" value="1"/>
</dbReference>
<dbReference type="RefSeq" id="WP_066736791.1">
    <property type="nucleotide sequence ID" value="NZ_JAJCIQ010000002.1"/>
</dbReference>
<dbReference type="InterPro" id="IPR005846">
    <property type="entry name" value="A-D-PHexomutase_a/b/a-III"/>
</dbReference>
<comment type="pathway">
    <text evidence="3">Glycolipid metabolism; diglucosyl-diacylglycerol biosynthesis.</text>
</comment>
<comment type="pathway">
    <text evidence="4">Lipid metabolism.</text>
</comment>
<dbReference type="Gene3D" id="3.40.120.10">
    <property type="entry name" value="Alpha-D-Glucose-1,6-Bisphosphate, subunit A, domain 3"/>
    <property type="match status" value="3"/>
</dbReference>
<reference evidence="19 20" key="1">
    <citation type="submission" date="2021-10" db="EMBL/GenBank/DDBJ databases">
        <title>Collection of gut derived symbiotic bacterial strains cultured from healthy donors.</title>
        <authorList>
            <person name="Lin H."/>
            <person name="Littmann E."/>
            <person name="Kohout C."/>
            <person name="Pamer E.G."/>
        </authorList>
    </citation>
    <scope>NUCLEOTIDE SEQUENCE [LARGE SCALE GENOMIC DNA]</scope>
    <source>
        <strain evidence="19 20">DFI.1.165</strain>
    </source>
</reference>
<dbReference type="Pfam" id="PF00408">
    <property type="entry name" value="PGM_PMM_IV"/>
    <property type="match status" value="1"/>
</dbReference>
<dbReference type="PRINTS" id="PR00509">
    <property type="entry name" value="PGMPMM"/>
</dbReference>
<evidence type="ECO:0000256" key="1">
    <source>
        <dbReference type="ARBA" id="ARBA00000443"/>
    </source>
</evidence>
<protein>
    <recommendedName>
        <fullName evidence="11">Phosphoglucomutase</fullName>
        <ecNumber evidence="6">5.4.2.2</ecNumber>
    </recommendedName>
    <alternativeName>
        <fullName evidence="13">Alpha-phosphoglucomutase</fullName>
    </alternativeName>
    <alternativeName>
        <fullName evidence="12">Glucose phosphomutase</fullName>
    </alternativeName>
</protein>
<dbReference type="InterPro" id="IPR005845">
    <property type="entry name" value="A-D-PHexomutase_a/b/a-II"/>
</dbReference>
<comment type="cofactor">
    <cofactor evidence="2">
        <name>Mg(2+)</name>
        <dbReference type="ChEBI" id="CHEBI:18420"/>
    </cofactor>
</comment>
<keyword evidence="9 14" id="KW-0460">Magnesium</keyword>
<evidence type="ECO:0000256" key="13">
    <source>
        <dbReference type="ARBA" id="ARBA00041467"/>
    </source>
</evidence>
<evidence type="ECO:0000256" key="14">
    <source>
        <dbReference type="RuleBase" id="RU004326"/>
    </source>
</evidence>
<evidence type="ECO:0000313" key="19">
    <source>
        <dbReference type="EMBL" id="MCB7386508.1"/>
    </source>
</evidence>
<feature type="domain" description="Alpha-D-phosphohexomutase alpha/beta/alpha" evidence="18">
    <location>
        <begin position="314"/>
        <end position="445"/>
    </location>
</feature>
<organism evidence="19 20">
    <name type="scientific">Bariatricus massiliensis</name>
    <dbReference type="NCBI Taxonomy" id="1745713"/>
    <lineage>
        <taxon>Bacteria</taxon>
        <taxon>Bacillati</taxon>
        <taxon>Bacillota</taxon>
        <taxon>Clostridia</taxon>
        <taxon>Lachnospirales</taxon>
        <taxon>Lachnospiraceae</taxon>
        <taxon>Bariatricus</taxon>
    </lineage>
</organism>
<dbReference type="EMBL" id="JAJCIS010000002">
    <property type="protein sequence ID" value="MCB7386508.1"/>
    <property type="molecule type" value="Genomic_DNA"/>
</dbReference>
<dbReference type="InterPro" id="IPR016066">
    <property type="entry name" value="A-D-PHexomutase_CS"/>
</dbReference>
<dbReference type="InterPro" id="IPR005841">
    <property type="entry name" value="Alpha-D-phosphohexomutase_SF"/>
</dbReference>
<keyword evidence="7" id="KW-0597">Phosphoprotein</keyword>
<dbReference type="Pfam" id="PF02878">
    <property type="entry name" value="PGM_PMM_I"/>
    <property type="match status" value="1"/>
</dbReference>
<dbReference type="Proteomes" id="UP001299546">
    <property type="component" value="Unassembled WGS sequence"/>
</dbReference>
<proteinExistence type="inferred from homology"/>
<evidence type="ECO:0000313" key="20">
    <source>
        <dbReference type="Proteomes" id="UP001299546"/>
    </source>
</evidence>
<evidence type="ECO:0000256" key="6">
    <source>
        <dbReference type="ARBA" id="ARBA00012728"/>
    </source>
</evidence>
<gene>
    <name evidence="19" type="ORF">LIZ65_04335</name>
</gene>
<dbReference type="SUPFAM" id="SSF55957">
    <property type="entry name" value="Phosphoglucomutase, C-terminal domain"/>
    <property type="match status" value="1"/>
</dbReference>
<sequence>MDYKFRYQQWTTDEFFNETTRKELLAINDEKEIEDRFYKDLEFGTGGLRGVMGAGTNRMNKYTVGKATKGLGDYLLAIYGADVCFERGVVIGYDTRNNSEYFAKTAADVLSGMGIKVYLHTHARPTPQLSFSVKFWNAVAGIVLTASHNPKEYNGYKVYDEYGCQLVPHQAKQVISYMNAVTDYHSIHIGNDKLIYTADVTDNFVAAVMKQSRYSEDKNLHIIYTPLHGTGNVPVQKCLWLAGFNNVDSVAEQVIPDGNFPTVVSPNPEDRQALEMGIAQAERTGADIVLGTDPDSDRVGVAVKTDDGFKLLTGNQIGALLMDFVLSNTDINSIHKPAVVKTVVTSELGAEIAKKHGLNVFSTLTGFKFIGEKITQFEQARESGDTTRDYTFLFGYEESYGYLAGTHARDKDAVVSSLLICEMAAQLKAQRKTLLDRMNELYKEYGYYRDALDSFTLKGKDGLERIASVMVELKDGDSPFENTVQKIDYSISVDAEPGFGKLPASDVLKYILVDGSWIAVRPSGTEPKIKIYYSIKDADQDAAEIRLQQIQSTIKERLGL</sequence>
<evidence type="ECO:0000256" key="11">
    <source>
        <dbReference type="ARBA" id="ARBA00039995"/>
    </source>
</evidence>
<evidence type="ECO:0000256" key="5">
    <source>
        <dbReference type="ARBA" id="ARBA00010231"/>
    </source>
</evidence>
<keyword evidence="20" id="KW-1185">Reference proteome</keyword>
<evidence type="ECO:0000256" key="4">
    <source>
        <dbReference type="ARBA" id="ARBA00005189"/>
    </source>
</evidence>
<dbReference type="InterPro" id="IPR036900">
    <property type="entry name" value="A-D-PHexomutase_C_sf"/>
</dbReference>
<dbReference type="Gene3D" id="3.30.310.50">
    <property type="entry name" value="Alpha-D-phosphohexomutase, C-terminal domain"/>
    <property type="match status" value="1"/>
</dbReference>
<dbReference type="EC" id="5.4.2.2" evidence="6"/>
<evidence type="ECO:0000259" key="15">
    <source>
        <dbReference type="Pfam" id="PF00408"/>
    </source>
</evidence>
<comment type="similarity">
    <text evidence="5 14">Belongs to the phosphohexose mutase family.</text>
</comment>
<evidence type="ECO:0000256" key="8">
    <source>
        <dbReference type="ARBA" id="ARBA00022723"/>
    </source>
</evidence>
<dbReference type="PANTHER" id="PTHR45745">
    <property type="entry name" value="PHOSPHOMANNOMUTASE 45A"/>
    <property type="match status" value="1"/>
</dbReference>
<feature type="domain" description="Alpha-D-phosphohexomutase C-terminal" evidence="15">
    <location>
        <begin position="504"/>
        <end position="540"/>
    </location>
</feature>
<feature type="domain" description="Alpha-D-phosphohexomutase alpha/beta/alpha" evidence="16">
    <location>
        <begin position="42"/>
        <end position="182"/>
    </location>
</feature>
<name>A0ABS8DDL1_9FIRM</name>
<evidence type="ECO:0000256" key="2">
    <source>
        <dbReference type="ARBA" id="ARBA00001946"/>
    </source>
</evidence>
<dbReference type="InterPro" id="IPR005843">
    <property type="entry name" value="A-D-PHexomutase_C"/>
</dbReference>
<evidence type="ECO:0000256" key="9">
    <source>
        <dbReference type="ARBA" id="ARBA00022842"/>
    </source>
</evidence>
<evidence type="ECO:0000256" key="10">
    <source>
        <dbReference type="ARBA" id="ARBA00023235"/>
    </source>
</evidence>
<evidence type="ECO:0000256" key="12">
    <source>
        <dbReference type="ARBA" id="ARBA00041398"/>
    </source>
</evidence>
<evidence type="ECO:0000259" key="16">
    <source>
        <dbReference type="Pfam" id="PF02878"/>
    </source>
</evidence>
<dbReference type="InterPro" id="IPR016055">
    <property type="entry name" value="A-D-PHexomutase_a/b/a-I/II/III"/>
</dbReference>
<keyword evidence="10" id="KW-0413">Isomerase</keyword>
<dbReference type="Pfam" id="PF02880">
    <property type="entry name" value="PGM_PMM_III"/>
    <property type="match status" value="1"/>
</dbReference>
<evidence type="ECO:0000259" key="17">
    <source>
        <dbReference type="Pfam" id="PF02879"/>
    </source>
</evidence>
<keyword evidence="8 14" id="KW-0479">Metal-binding</keyword>
<evidence type="ECO:0000259" key="18">
    <source>
        <dbReference type="Pfam" id="PF02880"/>
    </source>
</evidence>
<feature type="domain" description="Alpha-D-phosphohexomutase alpha/beta/alpha" evidence="17">
    <location>
        <begin position="207"/>
        <end position="305"/>
    </location>
</feature>
<evidence type="ECO:0000256" key="3">
    <source>
        <dbReference type="ARBA" id="ARBA00005164"/>
    </source>
</evidence>
<dbReference type="Pfam" id="PF02879">
    <property type="entry name" value="PGM_PMM_II"/>
    <property type="match status" value="1"/>
</dbReference>
<dbReference type="InterPro" id="IPR005844">
    <property type="entry name" value="A-D-PHexomutase_a/b/a-I"/>
</dbReference>
<accession>A0ABS8DDL1</accession>
<comment type="caution">
    <text evidence="19">The sequence shown here is derived from an EMBL/GenBank/DDBJ whole genome shotgun (WGS) entry which is preliminary data.</text>
</comment>
<dbReference type="PROSITE" id="PS00710">
    <property type="entry name" value="PGM_PMM"/>
    <property type="match status" value="1"/>
</dbReference>